<evidence type="ECO:0000256" key="1">
    <source>
        <dbReference type="SAM" id="Phobius"/>
    </source>
</evidence>
<feature type="transmembrane region" description="Helical" evidence="1">
    <location>
        <begin position="162"/>
        <end position="183"/>
    </location>
</feature>
<feature type="transmembrane region" description="Helical" evidence="1">
    <location>
        <begin position="69"/>
        <end position="92"/>
    </location>
</feature>
<keyword evidence="3" id="KW-1185">Reference proteome</keyword>
<protein>
    <submittedName>
        <fullName evidence="2">Uncharacterized protein</fullName>
    </submittedName>
</protein>
<dbReference type="EMBL" id="BPQB01000054">
    <property type="protein sequence ID" value="GJE95932.1"/>
    <property type="molecule type" value="Genomic_DNA"/>
</dbReference>
<evidence type="ECO:0000313" key="3">
    <source>
        <dbReference type="Proteomes" id="UP000703269"/>
    </source>
</evidence>
<feature type="transmembrane region" description="Helical" evidence="1">
    <location>
        <begin position="117"/>
        <end position="141"/>
    </location>
</feature>
<sequence length="250" mass="27502">MKILFILVRCIPFADVVITIWHYIKSNISEQECIFFGQSVGWLTLFGILLAEVILMLRTWAVYERARAVAIGLIVWTAVTWVPSMASLGIFLNSLRYGPRPPGVPSFGCFVISGRPISFVCWVLLMIFEAAILALMVYKAVKDYRLATDSAMFKTIFRDGTVFYFYLFVLSTANVIVILTTAAGLGSTLLVLAEGIVHSTLTVRVILNLRALACNENQFSLSTFSARVGGAVPSAEFATDSSNWSADSGE</sequence>
<dbReference type="OrthoDB" id="2958007at2759"/>
<feature type="transmembrane region" description="Helical" evidence="1">
    <location>
        <begin position="7"/>
        <end position="24"/>
    </location>
</feature>
<gene>
    <name evidence="2" type="ORF">PsYK624_121240</name>
</gene>
<accession>A0A9P3GHY0</accession>
<organism evidence="2 3">
    <name type="scientific">Phanerochaete sordida</name>
    <dbReference type="NCBI Taxonomy" id="48140"/>
    <lineage>
        <taxon>Eukaryota</taxon>
        <taxon>Fungi</taxon>
        <taxon>Dikarya</taxon>
        <taxon>Basidiomycota</taxon>
        <taxon>Agaricomycotina</taxon>
        <taxon>Agaricomycetes</taxon>
        <taxon>Polyporales</taxon>
        <taxon>Phanerochaetaceae</taxon>
        <taxon>Phanerochaete</taxon>
    </lineage>
</organism>
<comment type="caution">
    <text evidence="2">The sequence shown here is derived from an EMBL/GenBank/DDBJ whole genome shotgun (WGS) entry which is preliminary data.</text>
</comment>
<keyword evidence="1" id="KW-0472">Membrane</keyword>
<dbReference type="Proteomes" id="UP000703269">
    <property type="component" value="Unassembled WGS sequence"/>
</dbReference>
<keyword evidence="1" id="KW-1133">Transmembrane helix</keyword>
<name>A0A9P3GHY0_9APHY</name>
<evidence type="ECO:0000313" key="2">
    <source>
        <dbReference type="EMBL" id="GJE95932.1"/>
    </source>
</evidence>
<reference evidence="2 3" key="1">
    <citation type="submission" date="2021-08" db="EMBL/GenBank/DDBJ databases">
        <title>Draft Genome Sequence of Phanerochaete sordida strain YK-624.</title>
        <authorList>
            <person name="Mori T."/>
            <person name="Dohra H."/>
            <person name="Suzuki T."/>
            <person name="Kawagishi H."/>
            <person name="Hirai H."/>
        </authorList>
    </citation>
    <scope>NUCLEOTIDE SEQUENCE [LARGE SCALE GENOMIC DNA]</scope>
    <source>
        <strain evidence="2 3">YK-624</strain>
    </source>
</reference>
<dbReference type="AlphaFoldDB" id="A0A9P3GHY0"/>
<feature type="transmembrane region" description="Helical" evidence="1">
    <location>
        <begin position="36"/>
        <end position="57"/>
    </location>
</feature>
<keyword evidence="1" id="KW-0812">Transmembrane</keyword>
<proteinExistence type="predicted"/>